<dbReference type="HOGENOM" id="CLU_010595_5_1_1"/>
<sequence length="322" mass="36415">MAIVIDPASQSSDDDARSNTSSELTELDPGDFPQYFRENLGRLFHSHGQSPYPLPVDAAEQHRLNRQHALLQSLIRGLFVGPVNQALSGINGRKNAVDLCTGTGKWVMDMALMFPHVKFHGLDIVPIQTRHPLPNVYFVIHDVAAGLDYTSGTVDLVHARDISYAVRNYHQLLCEVMRVLRPGGLFVAGEWAPYPSMGNIYNIRDYAPRTWEYFDLLRMVLSNREISTVPTMIRPWMEQLGFVNIEVREYRLPVNGRHATSFTRRTNANLQVYVESLQPMMADAGYGSRARSLANLMFGEISRVDGIFFTYYAIHGARRARA</sequence>
<dbReference type="InterPro" id="IPR029063">
    <property type="entry name" value="SAM-dependent_MTases_sf"/>
</dbReference>
<feature type="region of interest" description="Disordered" evidence="1">
    <location>
        <begin position="1"/>
        <end position="29"/>
    </location>
</feature>
<dbReference type="GeneID" id="24099003"/>
<protein>
    <recommendedName>
        <fullName evidence="2">Methyltransferase domain-containing protein</fullName>
    </recommendedName>
</protein>
<evidence type="ECO:0000259" key="2">
    <source>
        <dbReference type="Pfam" id="PF13649"/>
    </source>
</evidence>
<name>J4HYT9_9APHY</name>
<keyword evidence="4" id="KW-1185">Reference proteome</keyword>
<dbReference type="PANTHER" id="PTHR43591">
    <property type="entry name" value="METHYLTRANSFERASE"/>
    <property type="match status" value="1"/>
</dbReference>
<dbReference type="EMBL" id="HE797141">
    <property type="protein sequence ID" value="CCM04092.1"/>
    <property type="molecule type" value="Genomic_DNA"/>
</dbReference>
<evidence type="ECO:0000313" key="3">
    <source>
        <dbReference type="EMBL" id="CCM04092.1"/>
    </source>
</evidence>
<dbReference type="InterPro" id="IPR041698">
    <property type="entry name" value="Methyltransf_25"/>
</dbReference>
<dbReference type="SUPFAM" id="SSF53335">
    <property type="entry name" value="S-adenosyl-L-methionine-dependent methyltransferases"/>
    <property type="match status" value="1"/>
</dbReference>
<evidence type="ECO:0000313" key="4">
    <source>
        <dbReference type="Proteomes" id="UP000006352"/>
    </source>
</evidence>
<feature type="domain" description="Methyltransferase" evidence="2">
    <location>
        <begin position="97"/>
        <end position="184"/>
    </location>
</feature>
<evidence type="ECO:0000256" key="1">
    <source>
        <dbReference type="SAM" id="MobiDB-lite"/>
    </source>
</evidence>
<dbReference type="STRING" id="599839.J4HYT9"/>
<reference evidence="3 4" key="1">
    <citation type="journal article" date="2012" name="Appl. Environ. Microbiol.">
        <title>Short-read sequencing for genomic analysis of the brown rot fungus Fibroporia radiculosa.</title>
        <authorList>
            <person name="Tang J.D."/>
            <person name="Perkins A.D."/>
            <person name="Sonstegard T.S."/>
            <person name="Schroeder S.G."/>
            <person name="Burgess S.C."/>
            <person name="Diehl S.V."/>
        </authorList>
    </citation>
    <scope>NUCLEOTIDE SEQUENCE [LARGE SCALE GENOMIC DNA]</scope>
    <source>
        <strain evidence="3 4">TFFH 294</strain>
    </source>
</reference>
<dbReference type="RefSeq" id="XP_012183375.1">
    <property type="nucleotide sequence ID" value="XM_012327985.1"/>
</dbReference>
<accession>J4HYT9</accession>
<dbReference type="GO" id="GO:0008168">
    <property type="term" value="F:methyltransferase activity"/>
    <property type="evidence" value="ECO:0007669"/>
    <property type="project" value="TreeGrafter"/>
</dbReference>
<gene>
    <name evidence="3" type="ORF">FIBRA_06251</name>
</gene>
<dbReference type="Proteomes" id="UP000006352">
    <property type="component" value="Unassembled WGS sequence"/>
</dbReference>
<dbReference type="OrthoDB" id="2013972at2759"/>
<dbReference type="AlphaFoldDB" id="J4HYT9"/>
<dbReference type="Gene3D" id="3.40.50.150">
    <property type="entry name" value="Vaccinia Virus protein VP39"/>
    <property type="match status" value="1"/>
</dbReference>
<dbReference type="CDD" id="cd02440">
    <property type="entry name" value="AdoMet_MTases"/>
    <property type="match status" value="1"/>
</dbReference>
<dbReference type="PANTHER" id="PTHR43591:SF24">
    <property type="entry name" value="2-METHOXY-6-POLYPRENYL-1,4-BENZOQUINOL METHYLASE, MITOCHONDRIAL"/>
    <property type="match status" value="1"/>
</dbReference>
<organism evidence="3 4">
    <name type="scientific">Fibroporia radiculosa</name>
    <dbReference type="NCBI Taxonomy" id="599839"/>
    <lineage>
        <taxon>Eukaryota</taxon>
        <taxon>Fungi</taxon>
        <taxon>Dikarya</taxon>
        <taxon>Basidiomycota</taxon>
        <taxon>Agaricomycotina</taxon>
        <taxon>Agaricomycetes</taxon>
        <taxon>Polyporales</taxon>
        <taxon>Fibroporiaceae</taxon>
        <taxon>Fibroporia</taxon>
    </lineage>
</organism>
<proteinExistence type="predicted"/>
<dbReference type="Pfam" id="PF13649">
    <property type="entry name" value="Methyltransf_25"/>
    <property type="match status" value="1"/>
</dbReference>
<dbReference type="InParanoid" id="J4HYT9"/>